<name>A0AAN9A2F9_HALRR</name>
<sequence>MTSTSSEPSCSNTEPSFSTNTPIASKRKLELSEELCLTGDVSDRGTEYMLVDKGNMLQWICSVARCSCGRKVKIKEGKVDGMVEDRKVDTMLTGE</sequence>
<dbReference type="Proteomes" id="UP001381693">
    <property type="component" value="Unassembled WGS sequence"/>
</dbReference>
<organism evidence="2 3">
    <name type="scientific">Halocaridina rubra</name>
    <name type="common">Hawaiian red shrimp</name>
    <dbReference type="NCBI Taxonomy" id="373956"/>
    <lineage>
        <taxon>Eukaryota</taxon>
        <taxon>Metazoa</taxon>
        <taxon>Ecdysozoa</taxon>
        <taxon>Arthropoda</taxon>
        <taxon>Crustacea</taxon>
        <taxon>Multicrustacea</taxon>
        <taxon>Malacostraca</taxon>
        <taxon>Eumalacostraca</taxon>
        <taxon>Eucarida</taxon>
        <taxon>Decapoda</taxon>
        <taxon>Pleocyemata</taxon>
        <taxon>Caridea</taxon>
        <taxon>Atyoidea</taxon>
        <taxon>Atyidae</taxon>
        <taxon>Halocaridina</taxon>
    </lineage>
</organism>
<gene>
    <name evidence="2" type="ORF">SK128_024839</name>
</gene>
<evidence type="ECO:0000313" key="2">
    <source>
        <dbReference type="EMBL" id="KAK7071784.1"/>
    </source>
</evidence>
<reference evidence="2 3" key="1">
    <citation type="submission" date="2023-11" db="EMBL/GenBank/DDBJ databases">
        <title>Halocaridina rubra genome assembly.</title>
        <authorList>
            <person name="Smith C."/>
        </authorList>
    </citation>
    <scope>NUCLEOTIDE SEQUENCE [LARGE SCALE GENOMIC DNA]</scope>
    <source>
        <strain evidence="2">EP-1</strain>
        <tissue evidence="2">Whole</tissue>
    </source>
</reference>
<evidence type="ECO:0000313" key="3">
    <source>
        <dbReference type="Proteomes" id="UP001381693"/>
    </source>
</evidence>
<evidence type="ECO:0000256" key="1">
    <source>
        <dbReference type="SAM" id="MobiDB-lite"/>
    </source>
</evidence>
<dbReference type="EMBL" id="JAXCGZ010013933">
    <property type="protein sequence ID" value="KAK7071784.1"/>
    <property type="molecule type" value="Genomic_DNA"/>
</dbReference>
<comment type="caution">
    <text evidence="2">The sequence shown here is derived from an EMBL/GenBank/DDBJ whole genome shotgun (WGS) entry which is preliminary data.</text>
</comment>
<keyword evidence="3" id="KW-1185">Reference proteome</keyword>
<feature type="region of interest" description="Disordered" evidence="1">
    <location>
        <begin position="1"/>
        <end position="25"/>
    </location>
</feature>
<accession>A0AAN9A2F9</accession>
<proteinExistence type="predicted"/>
<dbReference type="AlphaFoldDB" id="A0AAN9A2F9"/>
<feature type="compositionally biased region" description="Polar residues" evidence="1">
    <location>
        <begin position="1"/>
        <end position="23"/>
    </location>
</feature>
<protein>
    <submittedName>
        <fullName evidence="2">Uncharacterized protein</fullName>
    </submittedName>
</protein>